<gene>
    <name evidence="1" type="ORF">ANCCAN_16182</name>
</gene>
<sequence length="73" mass="7610">MSTSSLLTRAGIGGRPGLVEGQTTTVVASVAADGVDQQVEVSYCDQKVVGNGSFDVVFLAKLRENNEPVAIKK</sequence>
<evidence type="ECO:0008006" key="3">
    <source>
        <dbReference type="Google" id="ProtNLM"/>
    </source>
</evidence>
<comment type="caution">
    <text evidence="1">The sequence shown here is derived from an EMBL/GenBank/DDBJ whole genome shotgun (WGS) entry which is preliminary data.</text>
</comment>
<protein>
    <recommendedName>
        <fullName evidence="3">Protein kinase domain-containing protein</fullName>
    </recommendedName>
</protein>
<dbReference type="OrthoDB" id="272141at2759"/>
<dbReference type="SUPFAM" id="SSF56112">
    <property type="entry name" value="Protein kinase-like (PK-like)"/>
    <property type="match status" value="1"/>
</dbReference>
<dbReference type="Proteomes" id="UP000252519">
    <property type="component" value="Unassembled WGS sequence"/>
</dbReference>
<dbReference type="EMBL" id="JOJR01000434">
    <property type="protein sequence ID" value="RCN37900.1"/>
    <property type="molecule type" value="Genomic_DNA"/>
</dbReference>
<dbReference type="InterPro" id="IPR011009">
    <property type="entry name" value="Kinase-like_dom_sf"/>
</dbReference>
<proteinExistence type="predicted"/>
<keyword evidence="2" id="KW-1185">Reference proteome</keyword>
<name>A0A368G4H5_ANCCA</name>
<feature type="non-terminal residue" evidence="1">
    <location>
        <position position="73"/>
    </location>
</feature>
<organism evidence="1 2">
    <name type="scientific">Ancylostoma caninum</name>
    <name type="common">Dog hookworm</name>
    <dbReference type="NCBI Taxonomy" id="29170"/>
    <lineage>
        <taxon>Eukaryota</taxon>
        <taxon>Metazoa</taxon>
        <taxon>Ecdysozoa</taxon>
        <taxon>Nematoda</taxon>
        <taxon>Chromadorea</taxon>
        <taxon>Rhabditida</taxon>
        <taxon>Rhabditina</taxon>
        <taxon>Rhabditomorpha</taxon>
        <taxon>Strongyloidea</taxon>
        <taxon>Ancylostomatidae</taxon>
        <taxon>Ancylostomatinae</taxon>
        <taxon>Ancylostoma</taxon>
    </lineage>
</organism>
<reference evidence="1 2" key="1">
    <citation type="submission" date="2014-10" db="EMBL/GenBank/DDBJ databases">
        <title>Draft genome of the hookworm Ancylostoma caninum.</title>
        <authorList>
            <person name="Mitreva M."/>
        </authorList>
    </citation>
    <scope>NUCLEOTIDE SEQUENCE [LARGE SCALE GENOMIC DNA]</scope>
    <source>
        <strain evidence="1 2">Baltimore</strain>
    </source>
</reference>
<dbReference type="STRING" id="29170.A0A368G4H5"/>
<dbReference type="Gene3D" id="3.30.200.20">
    <property type="entry name" value="Phosphorylase Kinase, domain 1"/>
    <property type="match status" value="1"/>
</dbReference>
<evidence type="ECO:0000313" key="2">
    <source>
        <dbReference type="Proteomes" id="UP000252519"/>
    </source>
</evidence>
<dbReference type="AlphaFoldDB" id="A0A368G4H5"/>
<evidence type="ECO:0000313" key="1">
    <source>
        <dbReference type="EMBL" id="RCN37900.1"/>
    </source>
</evidence>
<accession>A0A368G4H5</accession>